<protein>
    <submittedName>
        <fullName evidence="1">Uncharacterized protein</fullName>
    </submittedName>
</protein>
<comment type="caution">
    <text evidence="1">The sequence shown here is derived from an EMBL/GenBank/DDBJ whole genome shotgun (WGS) entry which is preliminary data.</text>
</comment>
<reference evidence="1" key="1">
    <citation type="submission" date="2023-08" db="EMBL/GenBank/DDBJ databases">
        <title>Black Yeasts Isolated from many extreme environments.</title>
        <authorList>
            <person name="Coleine C."/>
            <person name="Stajich J.E."/>
            <person name="Selbmann L."/>
        </authorList>
    </citation>
    <scope>NUCLEOTIDE SEQUENCE</scope>
    <source>
        <strain evidence="1">CCFEE 5810</strain>
    </source>
</reference>
<dbReference type="Proteomes" id="UP001310594">
    <property type="component" value="Unassembled WGS sequence"/>
</dbReference>
<dbReference type="AlphaFoldDB" id="A0AAN7WD60"/>
<accession>A0AAN7WD60</accession>
<organism evidence="1 2">
    <name type="scientific">Elasticomyces elasticus</name>
    <dbReference type="NCBI Taxonomy" id="574655"/>
    <lineage>
        <taxon>Eukaryota</taxon>
        <taxon>Fungi</taxon>
        <taxon>Dikarya</taxon>
        <taxon>Ascomycota</taxon>
        <taxon>Pezizomycotina</taxon>
        <taxon>Dothideomycetes</taxon>
        <taxon>Dothideomycetidae</taxon>
        <taxon>Mycosphaerellales</taxon>
        <taxon>Teratosphaeriaceae</taxon>
        <taxon>Elasticomyces</taxon>
    </lineage>
</organism>
<name>A0AAN7WD60_9PEZI</name>
<sequence>MAASLIRPTTTRAVHLRITPRPSNIGESREILRLISQCGEVEYFKNLKDEDAAKKCLKKTPVRFRMGRATPLDESQVKATDQDSRIFQIQINTARAHFRDLLNSSHFHGAFKIDEKSVAQQDLSKRVPMLGLSDVDWRADDKPWKIVEREKESAGAFKGSGRRKSLQEVFEEASS</sequence>
<dbReference type="EMBL" id="JAVRQU010000007">
    <property type="protein sequence ID" value="KAK5701002.1"/>
    <property type="molecule type" value="Genomic_DNA"/>
</dbReference>
<gene>
    <name evidence="1" type="ORF">LTR97_005521</name>
</gene>
<proteinExistence type="predicted"/>
<evidence type="ECO:0000313" key="2">
    <source>
        <dbReference type="Proteomes" id="UP001310594"/>
    </source>
</evidence>
<evidence type="ECO:0000313" key="1">
    <source>
        <dbReference type="EMBL" id="KAK5701002.1"/>
    </source>
</evidence>